<name>A0A0B5GSI1_STALP</name>
<reference evidence="1" key="1">
    <citation type="journal article" date="2014" name="Nucleic Acids Res.">
        <title>Widespread occurrence of organelle genome-encoded 5S rRNAs including permuted molecules.</title>
        <authorList>
            <person name="Valach M."/>
            <person name="Burger G."/>
            <person name="Gray M.W."/>
            <person name="Lang B.F."/>
        </authorList>
    </citation>
    <scope>NUCLEOTIDE SEQUENCE</scope>
    <source>
        <strain evidence="1">ATCC 50324</strain>
    </source>
</reference>
<dbReference type="RefSeq" id="YP_009118135.1">
    <property type="nucleotide sequence ID" value="NC_026312.1"/>
</dbReference>
<dbReference type="GeneID" id="22976129"/>
<gene>
    <name evidence="1" type="primary">orf251</name>
</gene>
<evidence type="ECO:0000313" key="1">
    <source>
        <dbReference type="EMBL" id="AJF22910.1"/>
    </source>
</evidence>
<dbReference type="AlphaFoldDB" id="A0A0B5GSI1"/>
<dbReference type="EMBL" id="KP165388">
    <property type="protein sequence ID" value="AJF22910.1"/>
    <property type="molecule type" value="Genomic_DNA"/>
</dbReference>
<geneLocation type="mitochondrion" evidence="1"/>
<sequence length="251" mass="30956">MGVFVNLYFSTRVFPGVMKISSLEYIRRFFPMKKFNFYKFICLVFKSILFKNQFSNRLFKLYWAHYKKNLINNLILNRTRSNNYVSFVRNGKVWFNTSIGQMGIKKKKIRASKPSTYMFYQNFFFLLKKKLNKTYNMCRRLQIFVKGLCTYLHLFKKHFRTFIYLLRTSFKKHRKKVSKWFHGKLKIMRRCRAQRKPYIAQLRHKRKELYLWKDYQRLRLQRLSLRTIYLLSSSPFGQSSFDQINLLKRYI</sequence>
<organism evidence="1">
    <name type="scientific">Stachyamoeba lipophora</name>
    <dbReference type="NCBI Taxonomy" id="463046"/>
    <lineage>
        <taxon>Eukaryota</taxon>
        <taxon>Discoba</taxon>
        <taxon>Heterolobosea</taxon>
        <taxon>Tetramitia</taxon>
        <taxon>Eutetramitia</taxon>
        <taxon>Gruberellidae</taxon>
        <taxon>Stachyamoeba</taxon>
    </lineage>
</organism>
<protein>
    <submittedName>
        <fullName evidence="1">Uncharacterized protein</fullName>
    </submittedName>
</protein>
<keyword evidence="1" id="KW-0496">Mitochondrion</keyword>
<proteinExistence type="predicted"/>
<accession>A0A0B5GSI1</accession>